<comment type="caution">
    <text evidence="5">The sequence shown here is derived from an EMBL/GenBank/DDBJ whole genome shotgun (WGS) entry which is preliminary data.</text>
</comment>
<dbReference type="Gene3D" id="3.40.395.10">
    <property type="entry name" value="Adenoviral Proteinase, Chain A"/>
    <property type="match status" value="1"/>
</dbReference>
<keyword evidence="3" id="KW-0378">Hydrolase</keyword>
<dbReference type="GO" id="GO:0008234">
    <property type="term" value="F:cysteine-type peptidase activity"/>
    <property type="evidence" value="ECO:0007669"/>
    <property type="project" value="InterPro"/>
</dbReference>
<proteinExistence type="inferred from homology"/>
<dbReference type="Pfam" id="PF02902">
    <property type="entry name" value="Peptidase_C48"/>
    <property type="match status" value="1"/>
</dbReference>
<dbReference type="AlphaFoldDB" id="A0A699I2B0"/>
<evidence type="ECO:0000256" key="2">
    <source>
        <dbReference type="ARBA" id="ARBA00022670"/>
    </source>
</evidence>
<accession>A0A699I2B0</accession>
<dbReference type="GO" id="GO:0006508">
    <property type="term" value="P:proteolysis"/>
    <property type="evidence" value="ECO:0007669"/>
    <property type="project" value="UniProtKB-KW"/>
</dbReference>
<protein>
    <submittedName>
        <fullName evidence="5">Phospholipase-like protein</fullName>
    </submittedName>
</protein>
<gene>
    <name evidence="5" type="ORF">Tci_455190</name>
</gene>
<evidence type="ECO:0000256" key="1">
    <source>
        <dbReference type="ARBA" id="ARBA00005234"/>
    </source>
</evidence>
<dbReference type="EMBL" id="BKCJ010213960">
    <property type="protein sequence ID" value="GEY83216.1"/>
    <property type="molecule type" value="Genomic_DNA"/>
</dbReference>
<dbReference type="SUPFAM" id="SSF54001">
    <property type="entry name" value="Cysteine proteinases"/>
    <property type="match status" value="1"/>
</dbReference>
<dbReference type="InterPro" id="IPR003653">
    <property type="entry name" value="Peptidase_C48_C"/>
</dbReference>
<feature type="domain" description="Ubiquitin-like protease family profile" evidence="4">
    <location>
        <begin position="294"/>
        <end position="493"/>
    </location>
</feature>
<sequence>MYIDGGASADILYEHCFQRLRPEVKSQLNPATTSLTGFSREKIWPIGKIRLLVIEIFFGKWLELSFFDHEPHLIHYILQKHGFVDDTHYDMPIIYHVEGRSLHFWSAEFSLVTALCFGTVSFRLWRSGHVNFVSRVLPNKVGVKVTNLDLVGVIKYEKLFGNLSDEDAIRVYLLLSLELIFMGRLIVDEIDDSHMRLVETLMNGMFSYEGVHMEAFVRQDSQCGTAYAMAEKDRESNHLSDQDMTRFLKDLKPWTEERSRPNMATNRVHLTDDFDVYLSQRGPLRCRFPRCKDVYVDRRFWESLVCLDPAKKGWIMDENYGSITCGMLDLLWVIGVMVGAYFVQILLQDSIPLWYADGSWYKVAWKDVDQVFMPINKTDSHWCLAQLDLRLGVIIFYDSGITYDHEWRDWYITLRECLQTRSSVVLSETFSVGDIVLLCEWDLAIDGASVTSFIMLFSIPTINNVKLIGFTNNDATIVEVDELGYHLAHTLQV</sequence>
<keyword evidence="2" id="KW-0645">Protease</keyword>
<evidence type="ECO:0000313" key="5">
    <source>
        <dbReference type="EMBL" id="GEY83216.1"/>
    </source>
</evidence>
<evidence type="ECO:0000256" key="3">
    <source>
        <dbReference type="ARBA" id="ARBA00022801"/>
    </source>
</evidence>
<reference evidence="5" key="1">
    <citation type="journal article" date="2019" name="Sci. Rep.">
        <title>Draft genome of Tanacetum cinerariifolium, the natural source of mosquito coil.</title>
        <authorList>
            <person name="Yamashiro T."/>
            <person name="Shiraishi A."/>
            <person name="Satake H."/>
            <person name="Nakayama K."/>
        </authorList>
    </citation>
    <scope>NUCLEOTIDE SEQUENCE</scope>
</reference>
<name>A0A699I2B0_TANCI</name>
<organism evidence="5">
    <name type="scientific">Tanacetum cinerariifolium</name>
    <name type="common">Dalmatian daisy</name>
    <name type="synonym">Chrysanthemum cinerariifolium</name>
    <dbReference type="NCBI Taxonomy" id="118510"/>
    <lineage>
        <taxon>Eukaryota</taxon>
        <taxon>Viridiplantae</taxon>
        <taxon>Streptophyta</taxon>
        <taxon>Embryophyta</taxon>
        <taxon>Tracheophyta</taxon>
        <taxon>Spermatophyta</taxon>
        <taxon>Magnoliopsida</taxon>
        <taxon>eudicotyledons</taxon>
        <taxon>Gunneridae</taxon>
        <taxon>Pentapetalae</taxon>
        <taxon>asterids</taxon>
        <taxon>campanulids</taxon>
        <taxon>Asterales</taxon>
        <taxon>Asteraceae</taxon>
        <taxon>Asteroideae</taxon>
        <taxon>Anthemideae</taxon>
        <taxon>Anthemidinae</taxon>
        <taxon>Tanacetum</taxon>
    </lineage>
</organism>
<comment type="similarity">
    <text evidence="1">Belongs to the peptidase C48 family.</text>
</comment>
<evidence type="ECO:0000259" key="4">
    <source>
        <dbReference type="PROSITE" id="PS50600"/>
    </source>
</evidence>
<dbReference type="PROSITE" id="PS50600">
    <property type="entry name" value="ULP_PROTEASE"/>
    <property type="match status" value="1"/>
</dbReference>
<dbReference type="InterPro" id="IPR038765">
    <property type="entry name" value="Papain-like_cys_pep_sf"/>
</dbReference>